<keyword evidence="9 12" id="KW-0472">Membrane</keyword>
<evidence type="ECO:0000256" key="4">
    <source>
        <dbReference type="ARBA" id="ARBA00022692"/>
    </source>
</evidence>
<keyword evidence="10" id="KW-0407">Ion channel</keyword>
<evidence type="ECO:0000256" key="3">
    <source>
        <dbReference type="ARBA" id="ARBA00022538"/>
    </source>
</evidence>
<comment type="subcellular location">
    <subcellularLocation>
        <location evidence="1">Membrane</location>
        <topology evidence="1">Multi-pass membrane protein</topology>
    </subcellularLocation>
</comment>
<dbReference type="PANTHER" id="PTHR11537:SF254">
    <property type="entry name" value="POTASSIUM VOLTAGE-GATED CHANNEL PROTEIN SHAB"/>
    <property type="match status" value="1"/>
</dbReference>
<dbReference type="Proteomes" id="UP000678499">
    <property type="component" value="Unassembled WGS sequence"/>
</dbReference>
<evidence type="ECO:0000256" key="7">
    <source>
        <dbReference type="ARBA" id="ARBA00022989"/>
    </source>
</evidence>
<keyword evidence="5" id="KW-0631">Potassium channel</keyword>
<keyword evidence="3" id="KW-0633">Potassium transport</keyword>
<feature type="region of interest" description="Disordered" evidence="11">
    <location>
        <begin position="321"/>
        <end position="343"/>
    </location>
</feature>
<evidence type="ECO:0000256" key="12">
    <source>
        <dbReference type="SAM" id="Phobius"/>
    </source>
</evidence>
<keyword evidence="7 12" id="KW-1133">Transmembrane helix</keyword>
<dbReference type="InterPro" id="IPR003968">
    <property type="entry name" value="K_chnl_volt-dep_Kv"/>
</dbReference>
<feature type="region of interest" description="Disordered" evidence="11">
    <location>
        <begin position="397"/>
        <end position="450"/>
    </location>
</feature>
<evidence type="ECO:0000313" key="15">
    <source>
        <dbReference type="Proteomes" id="UP000678499"/>
    </source>
</evidence>
<dbReference type="InterPro" id="IPR028325">
    <property type="entry name" value="VG_K_chnl"/>
</dbReference>
<dbReference type="GO" id="GO:0008076">
    <property type="term" value="C:voltage-gated potassium channel complex"/>
    <property type="evidence" value="ECO:0007669"/>
    <property type="project" value="InterPro"/>
</dbReference>
<evidence type="ECO:0000256" key="5">
    <source>
        <dbReference type="ARBA" id="ARBA00022826"/>
    </source>
</evidence>
<proteinExistence type="predicted"/>
<feature type="compositionally biased region" description="Acidic residues" evidence="11">
    <location>
        <begin position="417"/>
        <end position="432"/>
    </location>
</feature>
<dbReference type="Pfam" id="PF00520">
    <property type="entry name" value="Ion_trans"/>
    <property type="match status" value="1"/>
</dbReference>
<keyword evidence="2" id="KW-0813">Transport</keyword>
<evidence type="ECO:0000313" key="14">
    <source>
        <dbReference type="EMBL" id="CAD7279892.1"/>
    </source>
</evidence>
<dbReference type="InterPro" id="IPR003973">
    <property type="entry name" value="K_chnl_volt-dep_Kv2"/>
</dbReference>
<keyword evidence="15" id="KW-1185">Reference proteome</keyword>
<feature type="transmembrane region" description="Helical" evidence="12">
    <location>
        <begin position="91"/>
        <end position="116"/>
    </location>
</feature>
<dbReference type="GO" id="GO:0001508">
    <property type="term" value="P:action potential"/>
    <property type="evidence" value="ECO:0007669"/>
    <property type="project" value="TreeGrafter"/>
</dbReference>
<feature type="region of interest" description="Disordered" evidence="11">
    <location>
        <begin position="469"/>
        <end position="507"/>
    </location>
</feature>
<dbReference type="GO" id="GO:0005251">
    <property type="term" value="F:delayed rectifier potassium channel activity"/>
    <property type="evidence" value="ECO:0007669"/>
    <property type="project" value="TreeGrafter"/>
</dbReference>
<dbReference type="EMBL" id="OA883881">
    <property type="protein sequence ID" value="CAD7279892.1"/>
    <property type="molecule type" value="Genomic_DNA"/>
</dbReference>
<organism evidence="14">
    <name type="scientific">Notodromas monacha</name>
    <dbReference type="NCBI Taxonomy" id="399045"/>
    <lineage>
        <taxon>Eukaryota</taxon>
        <taxon>Metazoa</taxon>
        <taxon>Ecdysozoa</taxon>
        <taxon>Arthropoda</taxon>
        <taxon>Crustacea</taxon>
        <taxon>Oligostraca</taxon>
        <taxon>Ostracoda</taxon>
        <taxon>Podocopa</taxon>
        <taxon>Podocopida</taxon>
        <taxon>Cypridocopina</taxon>
        <taxon>Cypridoidea</taxon>
        <taxon>Cyprididae</taxon>
        <taxon>Notodromas</taxon>
    </lineage>
</organism>
<dbReference type="OrthoDB" id="296522at2759"/>
<evidence type="ECO:0000256" key="11">
    <source>
        <dbReference type="SAM" id="MobiDB-lite"/>
    </source>
</evidence>
<dbReference type="InterPro" id="IPR005821">
    <property type="entry name" value="Ion_trans_dom"/>
</dbReference>
<sequence length="655" mass="71457">MRILRILKLARHSTGLQSLGFTLRNSYKELGLLMLFLAMGVLIFSSLCYFAEKDEPGTKYTSIPETFWWAGITMTTVGYGDIYPETPLGKMIGSVCCICGVLVVALPIPIIVNNFAEFYKNQMRREKAVKRREALERAKQEGSILSFQHQLNVSNKDNLFNTKSMDLMDVMINTDWKLGGNFDLEEVIVMPECRSVPVHINNPRVSCPLMRGFLLCSHPPTPSSYWPCPSKHWRADEQGRDMSQVDANSVGSNSIAAGAGKGVRTGSHHFKNHGAAVASSNSRRASVNSNGIGGGGVDFDMKEFMDAKNFIPLGASDMGGNVASQRHHCRRQQQEYSQYRQRKHSSSFAEVSMPTQVPLVSTVADCISSSSSSRKKVMRGASVGDVGSIASSETYATCNTHPFPSEGDLAQTGNAAEGEDDEEEEEDEEEEDNAKLHNGDGNKTCHLQHNKQGRVYMNPLDELMSALDKERAHRRHKHLPPHKCKSGHHRHSGQQEQQQQQSTKTTGFEHRVPAAADGTSTGINDGGNLLLLDSTAAGGNQDLAPASLNRAVSRTNSSPCNTRTTNQLASVKMQTRFGTKMAKSAEEPSDRMETPSGSLKRQTRTAGGGDEMPLLRPKRSKPKAAVGAFHEPSSAAKVIPMGQSSAPLAQPATAL</sequence>
<name>A0A7R9BSV7_9CRUS</name>
<dbReference type="SUPFAM" id="SSF81324">
    <property type="entry name" value="Voltage-gated potassium channels"/>
    <property type="match status" value="1"/>
</dbReference>
<dbReference type="PRINTS" id="PR00169">
    <property type="entry name" value="KCHANNEL"/>
</dbReference>
<feature type="transmembrane region" description="Helical" evidence="12">
    <location>
        <begin position="30"/>
        <end position="52"/>
    </location>
</feature>
<reference evidence="14" key="1">
    <citation type="submission" date="2020-11" db="EMBL/GenBank/DDBJ databases">
        <authorList>
            <person name="Tran Van P."/>
        </authorList>
    </citation>
    <scope>NUCLEOTIDE SEQUENCE</scope>
</reference>
<evidence type="ECO:0000256" key="2">
    <source>
        <dbReference type="ARBA" id="ARBA00022448"/>
    </source>
</evidence>
<gene>
    <name evidence="14" type="ORF">NMOB1V02_LOCUS7556</name>
</gene>
<dbReference type="FunFam" id="1.10.287.70:FF:000034">
    <property type="entry name" value="Potassium voltage-gated channel subfamily B member"/>
    <property type="match status" value="1"/>
</dbReference>
<dbReference type="PRINTS" id="PR01495">
    <property type="entry name" value="SHABCHANNEL"/>
</dbReference>
<feature type="region of interest" description="Disordered" evidence="11">
    <location>
        <begin position="581"/>
        <end position="655"/>
    </location>
</feature>
<evidence type="ECO:0000256" key="1">
    <source>
        <dbReference type="ARBA" id="ARBA00004141"/>
    </source>
</evidence>
<feature type="domain" description="Ion transport" evidence="13">
    <location>
        <begin position="1"/>
        <end position="122"/>
    </location>
</feature>
<evidence type="ECO:0000256" key="6">
    <source>
        <dbReference type="ARBA" id="ARBA00022958"/>
    </source>
</evidence>
<dbReference type="PRINTS" id="PR01491">
    <property type="entry name" value="KVCHANNEL"/>
</dbReference>
<protein>
    <recommendedName>
        <fullName evidence="13">Ion transport domain-containing protein</fullName>
    </recommendedName>
</protein>
<keyword evidence="8" id="KW-0406">Ion transport</keyword>
<evidence type="ECO:0000256" key="9">
    <source>
        <dbReference type="ARBA" id="ARBA00023136"/>
    </source>
</evidence>
<dbReference type="PANTHER" id="PTHR11537">
    <property type="entry name" value="VOLTAGE-GATED POTASSIUM CHANNEL"/>
    <property type="match status" value="1"/>
</dbReference>
<dbReference type="AlphaFoldDB" id="A0A7R9BSV7"/>
<dbReference type="EMBL" id="CAJPEX010001844">
    <property type="protein sequence ID" value="CAG0920044.1"/>
    <property type="molecule type" value="Genomic_DNA"/>
</dbReference>
<accession>A0A7R9BSV7</accession>
<keyword evidence="4 12" id="KW-0812">Transmembrane</keyword>
<evidence type="ECO:0000256" key="10">
    <source>
        <dbReference type="ARBA" id="ARBA00023303"/>
    </source>
</evidence>
<feature type="compositionally biased region" description="Basic and acidic residues" evidence="11">
    <location>
        <begin position="583"/>
        <end position="593"/>
    </location>
</feature>
<feature type="compositionally biased region" description="Basic residues" evidence="11">
    <location>
        <begin position="472"/>
        <end position="492"/>
    </location>
</feature>
<keyword evidence="6" id="KW-0630">Potassium</keyword>
<dbReference type="Gene3D" id="1.10.287.70">
    <property type="match status" value="1"/>
</dbReference>
<evidence type="ECO:0000256" key="8">
    <source>
        <dbReference type="ARBA" id="ARBA00023065"/>
    </source>
</evidence>
<evidence type="ECO:0000259" key="13">
    <source>
        <dbReference type="Pfam" id="PF00520"/>
    </source>
</evidence>
<dbReference type="Gene3D" id="1.10.287.930">
    <property type="entry name" value="Mammalian shaker kv1.2 potassium channel- beta subunit complex"/>
    <property type="match status" value="1"/>
</dbReference>